<dbReference type="Gene3D" id="3.30.530.20">
    <property type="match status" value="1"/>
</dbReference>
<dbReference type="OrthoDB" id="9803476at2"/>
<sequence length="155" mass="17381">MTTDETTTTDDLTRIEVDQYFPHPPAKVWRALTTPDLMAEWLMPNDFRPVVGTRFVLRARPVAQTGFSGLIACEVLDLVPQQRLRISWRDADPSHAMDTTVTWTLHAEGDGTRLVLEHAGFDADDPTQQLARSFMGGGWRGPVLGRLLDLLRQPA</sequence>
<organism evidence="3 4">
    <name type="scientific">Jatrophihabitans endophyticus</name>
    <dbReference type="NCBI Taxonomy" id="1206085"/>
    <lineage>
        <taxon>Bacteria</taxon>
        <taxon>Bacillati</taxon>
        <taxon>Actinomycetota</taxon>
        <taxon>Actinomycetes</taxon>
        <taxon>Jatrophihabitantales</taxon>
        <taxon>Jatrophihabitantaceae</taxon>
        <taxon>Jatrophihabitans</taxon>
    </lineage>
</organism>
<accession>A0A1M5E688</accession>
<dbReference type="Proteomes" id="UP000186132">
    <property type="component" value="Unassembled WGS sequence"/>
</dbReference>
<evidence type="ECO:0000313" key="4">
    <source>
        <dbReference type="Proteomes" id="UP000186132"/>
    </source>
</evidence>
<dbReference type="CDD" id="cd07814">
    <property type="entry name" value="SRPBCC_CalC_Aha1-like"/>
    <property type="match status" value="1"/>
</dbReference>
<dbReference type="AlphaFoldDB" id="A0A1M5E688"/>
<protein>
    <submittedName>
        <fullName evidence="3">Uncharacterized conserved protein YndB, AHSA1/START domain</fullName>
    </submittedName>
</protein>
<evidence type="ECO:0000256" key="1">
    <source>
        <dbReference type="ARBA" id="ARBA00006817"/>
    </source>
</evidence>
<dbReference type="InterPro" id="IPR023393">
    <property type="entry name" value="START-like_dom_sf"/>
</dbReference>
<dbReference type="SUPFAM" id="SSF55961">
    <property type="entry name" value="Bet v1-like"/>
    <property type="match status" value="1"/>
</dbReference>
<dbReference type="STRING" id="1206085.SAMN05443575_0799"/>
<gene>
    <name evidence="3" type="ORF">SAMN05443575_0799</name>
</gene>
<dbReference type="RefSeq" id="WP_073386999.1">
    <property type="nucleotide sequence ID" value="NZ_FQVU01000001.1"/>
</dbReference>
<dbReference type="EMBL" id="FQVU01000001">
    <property type="protein sequence ID" value="SHF74695.1"/>
    <property type="molecule type" value="Genomic_DNA"/>
</dbReference>
<proteinExistence type="inferred from homology"/>
<comment type="similarity">
    <text evidence="1">Belongs to the AHA1 family.</text>
</comment>
<evidence type="ECO:0000259" key="2">
    <source>
        <dbReference type="Pfam" id="PF08327"/>
    </source>
</evidence>
<feature type="domain" description="Activator of Hsp90 ATPase homologue 1/2-like C-terminal" evidence="2">
    <location>
        <begin position="23"/>
        <end position="140"/>
    </location>
</feature>
<keyword evidence="4" id="KW-1185">Reference proteome</keyword>
<reference evidence="3 4" key="1">
    <citation type="submission" date="2016-11" db="EMBL/GenBank/DDBJ databases">
        <authorList>
            <person name="Jaros S."/>
            <person name="Januszkiewicz K."/>
            <person name="Wedrychowicz H."/>
        </authorList>
    </citation>
    <scope>NUCLEOTIDE SEQUENCE [LARGE SCALE GENOMIC DNA]</scope>
    <source>
        <strain evidence="3 4">DSM 45627</strain>
    </source>
</reference>
<name>A0A1M5E688_9ACTN</name>
<evidence type="ECO:0000313" key="3">
    <source>
        <dbReference type="EMBL" id="SHF74695.1"/>
    </source>
</evidence>
<dbReference type="Pfam" id="PF08327">
    <property type="entry name" value="AHSA1"/>
    <property type="match status" value="1"/>
</dbReference>
<dbReference type="InterPro" id="IPR013538">
    <property type="entry name" value="ASHA1/2-like_C"/>
</dbReference>